<dbReference type="AlphaFoldDB" id="A0A8B5Y9M2"/>
<comment type="caution">
    <text evidence="1">The sequence shown here is derived from an EMBL/GenBank/DDBJ whole genome shotgun (WGS) entry which is preliminary data.</text>
</comment>
<evidence type="ECO:0000313" key="2">
    <source>
        <dbReference type="Proteomes" id="UP000435910"/>
    </source>
</evidence>
<evidence type="ECO:0000313" key="1">
    <source>
        <dbReference type="EMBL" id="TWL25255.1"/>
    </source>
</evidence>
<accession>A0A8B5Y9M2</accession>
<dbReference type="EMBL" id="NILC01000026">
    <property type="protein sequence ID" value="TWL25255.1"/>
    <property type="molecule type" value="Genomic_DNA"/>
</dbReference>
<protein>
    <submittedName>
        <fullName evidence="1">Uncharacterized protein</fullName>
    </submittedName>
</protein>
<gene>
    <name evidence="1" type="ORF">CHCC16736_4138</name>
</gene>
<proteinExistence type="predicted"/>
<name>A0A8B5Y9M2_BACLI</name>
<reference evidence="1 2" key="1">
    <citation type="submission" date="2019-06" db="EMBL/GenBank/DDBJ databases">
        <title>Genome sequence analysis of &gt;100 Bacillus licheniformis strains suggests intrinsic resistance to this species.</title>
        <authorList>
            <person name="Wels M."/>
            <person name="Siezen R.J."/>
            <person name="Johansen E."/>
            <person name="Stuer-Lauridsen B."/>
            <person name="Bjerre K."/>
            <person name="Nielsen B.K.K."/>
        </authorList>
    </citation>
    <scope>NUCLEOTIDE SEQUENCE [LARGE SCALE GENOMIC DNA]</scope>
    <source>
        <strain evidence="1 2">BAC-16736</strain>
    </source>
</reference>
<organism evidence="1 2">
    <name type="scientific">Bacillus licheniformis</name>
    <dbReference type="NCBI Taxonomy" id="1402"/>
    <lineage>
        <taxon>Bacteria</taxon>
        <taxon>Bacillati</taxon>
        <taxon>Bacillota</taxon>
        <taxon>Bacilli</taxon>
        <taxon>Bacillales</taxon>
        <taxon>Bacillaceae</taxon>
        <taxon>Bacillus</taxon>
    </lineage>
</organism>
<dbReference type="Proteomes" id="UP000435910">
    <property type="component" value="Unassembled WGS sequence"/>
</dbReference>
<dbReference type="RefSeq" id="WP_075223507.1">
    <property type="nucleotide sequence ID" value="NZ_BOQW01000004.1"/>
</dbReference>
<sequence>MGERYFNFSLADTNKQLREVNELAAKKVAEFQDFSSKVERVVEYNEILLCTIAGLIAENERLKKALKLIESKSEIPEEPVDLIPITELYEINLHAKEALR</sequence>